<gene>
    <name evidence="4" type="ORF">J4Q44_G00249770</name>
</gene>
<reference evidence="4 5" key="1">
    <citation type="submission" date="2021-04" db="EMBL/GenBank/DDBJ databases">
        <authorList>
            <person name="De Guttry C."/>
            <person name="Zahm M."/>
            <person name="Klopp C."/>
            <person name="Cabau C."/>
            <person name="Louis A."/>
            <person name="Berthelot C."/>
            <person name="Parey E."/>
            <person name="Roest Crollius H."/>
            <person name="Montfort J."/>
            <person name="Robinson-Rechavi M."/>
            <person name="Bucao C."/>
            <person name="Bouchez O."/>
            <person name="Gislard M."/>
            <person name="Lluch J."/>
            <person name="Milhes M."/>
            <person name="Lampietro C."/>
            <person name="Lopez Roques C."/>
            <person name="Donnadieu C."/>
            <person name="Braasch I."/>
            <person name="Desvignes T."/>
            <person name="Postlethwait J."/>
            <person name="Bobe J."/>
            <person name="Wedekind C."/>
            <person name="Guiguen Y."/>
        </authorList>
    </citation>
    <scope>NUCLEOTIDE SEQUENCE [LARGE SCALE GENOMIC DNA]</scope>
    <source>
        <strain evidence="4">Cs_M1</strain>
        <tissue evidence="4">Blood</tissue>
    </source>
</reference>
<name>A0AAN8LJ15_9TELE</name>
<dbReference type="PROSITE" id="PS00028">
    <property type="entry name" value="ZINC_FINGER_C2H2_1"/>
    <property type="match status" value="1"/>
</dbReference>
<dbReference type="Gene3D" id="3.30.160.60">
    <property type="entry name" value="Classic Zinc Finger"/>
    <property type="match status" value="1"/>
</dbReference>
<comment type="caution">
    <text evidence="4">The sequence shown here is derived from an EMBL/GenBank/DDBJ whole genome shotgun (WGS) entry which is preliminary data.</text>
</comment>
<organism evidence="4 5">
    <name type="scientific">Coregonus suidteri</name>
    <dbReference type="NCBI Taxonomy" id="861788"/>
    <lineage>
        <taxon>Eukaryota</taxon>
        <taxon>Metazoa</taxon>
        <taxon>Chordata</taxon>
        <taxon>Craniata</taxon>
        <taxon>Vertebrata</taxon>
        <taxon>Euteleostomi</taxon>
        <taxon>Actinopterygii</taxon>
        <taxon>Neopterygii</taxon>
        <taxon>Teleostei</taxon>
        <taxon>Protacanthopterygii</taxon>
        <taxon>Salmoniformes</taxon>
        <taxon>Salmonidae</taxon>
        <taxon>Coregoninae</taxon>
        <taxon>Coregonus</taxon>
    </lineage>
</organism>
<dbReference type="InterPro" id="IPR051580">
    <property type="entry name" value="ZnF-Chromatin_assoc"/>
</dbReference>
<dbReference type="Pfam" id="PF14051">
    <property type="entry name" value="DPF1-3_N"/>
    <property type="match status" value="1"/>
</dbReference>
<dbReference type="PANTHER" id="PTHR23057:SF5">
    <property type="entry name" value="ZINC FINGER PROTEIN UBI-D4"/>
    <property type="match status" value="1"/>
</dbReference>
<feature type="region of interest" description="Disordered" evidence="2">
    <location>
        <begin position="215"/>
        <end position="245"/>
    </location>
</feature>
<keyword evidence="1" id="KW-0863">Zinc-finger</keyword>
<feature type="region of interest" description="Disordered" evidence="2">
    <location>
        <begin position="150"/>
        <end position="189"/>
    </location>
</feature>
<dbReference type="SUPFAM" id="SSF57667">
    <property type="entry name" value="beta-beta-alpha zinc fingers"/>
    <property type="match status" value="1"/>
</dbReference>
<keyword evidence="5" id="KW-1185">Reference proteome</keyword>
<feature type="region of interest" description="Disordered" evidence="2">
    <location>
        <begin position="259"/>
        <end position="326"/>
    </location>
</feature>
<evidence type="ECO:0000256" key="2">
    <source>
        <dbReference type="SAM" id="MobiDB-lite"/>
    </source>
</evidence>
<dbReference type="InterPro" id="IPR013087">
    <property type="entry name" value="Znf_C2H2_type"/>
</dbReference>
<evidence type="ECO:0000313" key="4">
    <source>
        <dbReference type="EMBL" id="KAK6304391.1"/>
    </source>
</evidence>
<dbReference type="GO" id="GO:0008270">
    <property type="term" value="F:zinc ion binding"/>
    <property type="evidence" value="ECO:0007669"/>
    <property type="project" value="UniProtKB-KW"/>
</dbReference>
<protein>
    <recommendedName>
        <fullName evidence="3">C2H2-type domain-containing protein</fullName>
    </recommendedName>
</protein>
<feature type="domain" description="C2H2-type" evidence="3">
    <location>
        <begin position="192"/>
        <end position="220"/>
    </location>
</feature>
<accession>A0AAN8LJ15</accession>
<feature type="compositionally biased region" description="Basic residues" evidence="2">
    <location>
        <begin position="166"/>
        <end position="180"/>
    </location>
</feature>
<evidence type="ECO:0000259" key="3">
    <source>
        <dbReference type="PROSITE" id="PS50157"/>
    </source>
</evidence>
<dbReference type="Proteomes" id="UP001356427">
    <property type="component" value="Unassembled WGS sequence"/>
</dbReference>
<proteinExistence type="predicted"/>
<feature type="compositionally biased region" description="Acidic residues" evidence="2">
    <location>
        <begin position="150"/>
        <end position="162"/>
    </location>
</feature>
<dbReference type="PANTHER" id="PTHR23057">
    <property type="entry name" value="JUXTAPOSED WITH ANOTHER ZINC FINGER PROTEIN 1"/>
    <property type="match status" value="1"/>
</dbReference>
<keyword evidence="1" id="KW-0479">Metal-binding</keyword>
<dbReference type="PROSITE" id="PS50157">
    <property type="entry name" value="ZINC_FINGER_C2H2_2"/>
    <property type="match status" value="1"/>
</dbReference>
<feature type="compositionally biased region" description="Polar residues" evidence="2">
    <location>
        <begin position="301"/>
        <end position="311"/>
    </location>
</feature>
<dbReference type="InterPro" id="IPR025750">
    <property type="entry name" value="DPF1-3_N"/>
</dbReference>
<evidence type="ECO:0000256" key="1">
    <source>
        <dbReference type="PROSITE-ProRule" id="PRU00042"/>
    </source>
</evidence>
<dbReference type="GO" id="GO:0005634">
    <property type="term" value="C:nucleus"/>
    <property type="evidence" value="ECO:0007669"/>
    <property type="project" value="TreeGrafter"/>
</dbReference>
<evidence type="ECO:0000313" key="5">
    <source>
        <dbReference type="Proteomes" id="UP001356427"/>
    </source>
</evidence>
<dbReference type="EMBL" id="JAGTTL010000023">
    <property type="protein sequence ID" value="KAK6304391.1"/>
    <property type="molecule type" value="Genomic_DNA"/>
</dbReference>
<sequence>MAAVSQNPLKALGDKFYKDAIEQCRSYNARLCAERSVRLPFLDSQTGVAQNNCYIWMERHHRSPGVAAGQMYTYPARCWRKKRRLHTSMDPPLRLCGLQLDGGLTGKDVIPTQGTTLEALLRGEGLDQRNNSKDEESLLEIQRVLEADAAEDAYHDDEDYEVDTPKKRHRGKGRGRGSGRRRTEMDDQDKPYSCDICGKRYRKRTGLSYHYTHSHLAEERGSESSRSPSTQRSDRHKRQKVPGGTAITNNYCNSCQCTPGSNKQRGKSGERGPCSVCRRSTGRPEEEEDSRPFAGAEELFGTTSESDTSTFHGFEDDELEEPSSNGKGISRAWLAERGGVQDPQLASTHPSTGPKDPIWLTVSHQTAIHLTAILPATT</sequence>
<keyword evidence="1" id="KW-0862">Zinc</keyword>
<dbReference type="InterPro" id="IPR036236">
    <property type="entry name" value="Znf_C2H2_sf"/>
</dbReference>
<dbReference type="AlphaFoldDB" id="A0AAN8LJ15"/>